<evidence type="ECO:0000313" key="2">
    <source>
        <dbReference type="EMBL" id="ESQ90275.1"/>
    </source>
</evidence>
<dbReference type="Pfam" id="PF09945">
    <property type="entry name" value="DUF2177"/>
    <property type="match status" value="1"/>
</dbReference>
<keyword evidence="1" id="KW-0472">Membrane</keyword>
<name>V4PXG2_9CAUL</name>
<dbReference type="Proteomes" id="UP000017837">
    <property type="component" value="Unassembled WGS sequence"/>
</dbReference>
<feature type="transmembrane region" description="Helical" evidence="1">
    <location>
        <begin position="45"/>
        <end position="62"/>
    </location>
</feature>
<feature type="transmembrane region" description="Helical" evidence="1">
    <location>
        <begin position="125"/>
        <end position="146"/>
    </location>
</feature>
<gene>
    <name evidence="2" type="ORF">ABENE_12920</name>
</gene>
<organism evidence="2 3">
    <name type="scientific">Asticcacaulis benevestitus DSM 16100 = ATCC BAA-896</name>
    <dbReference type="NCBI Taxonomy" id="1121022"/>
    <lineage>
        <taxon>Bacteria</taxon>
        <taxon>Pseudomonadati</taxon>
        <taxon>Pseudomonadota</taxon>
        <taxon>Alphaproteobacteria</taxon>
        <taxon>Caulobacterales</taxon>
        <taxon>Caulobacteraceae</taxon>
        <taxon>Asticcacaulis</taxon>
    </lineage>
</organism>
<feature type="transmembrane region" description="Helical" evidence="1">
    <location>
        <begin position="6"/>
        <end position="24"/>
    </location>
</feature>
<evidence type="ECO:0000256" key="1">
    <source>
        <dbReference type="SAM" id="Phobius"/>
    </source>
</evidence>
<feature type="transmembrane region" description="Helical" evidence="1">
    <location>
        <begin position="68"/>
        <end position="87"/>
    </location>
</feature>
<protein>
    <recommendedName>
        <fullName evidence="4">DUF2177 domain-containing protein</fullName>
    </recommendedName>
</protein>
<comment type="caution">
    <text evidence="2">The sequence shown here is derived from an EMBL/GenBank/DDBJ whole genome shotgun (WGS) entry which is preliminary data.</text>
</comment>
<proteinExistence type="predicted"/>
<dbReference type="PATRIC" id="fig|1121022.4.peg.2622"/>
<dbReference type="RefSeq" id="WP_018082905.1">
    <property type="nucleotide sequence ID" value="NZ_AQWM01000020.1"/>
</dbReference>
<dbReference type="STRING" id="1121022.GCA_000376105_03233"/>
<dbReference type="EMBL" id="AWGB01000025">
    <property type="protein sequence ID" value="ESQ90275.1"/>
    <property type="molecule type" value="Genomic_DNA"/>
</dbReference>
<keyword evidence="3" id="KW-1185">Reference proteome</keyword>
<sequence length="150" mass="16011">MKNFAALYGISFVILGVLDFIWLTTMGDSLYRPAMGGMMRAKPDLTPAAIFYVLYVFGLTYLVTWPAFFGPALFGPALFGGSGHVSLVSLAIKAGLFGLVAYGTYNLTGLAAINGWPLNLSLIDMAWGTLVTLVTACGSAFLLKAIGWVR</sequence>
<dbReference type="eggNOG" id="COG4852">
    <property type="taxonomic scope" value="Bacteria"/>
</dbReference>
<feature type="transmembrane region" description="Helical" evidence="1">
    <location>
        <begin position="94"/>
        <end position="113"/>
    </location>
</feature>
<reference evidence="2 3" key="1">
    <citation type="journal article" date="2014" name="Nature">
        <title>Sequential evolution of bacterial morphology by co-option of a developmental regulator.</title>
        <authorList>
            <person name="Jiang C."/>
            <person name="Brown P.J."/>
            <person name="Ducret A."/>
            <person name="Brun Y.V."/>
        </authorList>
    </citation>
    <scope>NUCLEOTIDE SEQUENCE [LARGE SCALE GENOMIC DNA]</scope>
    <source>
        <strain evidence="2 3">DSM 16100</strain>
    </source>
</reference>
<accession>V4PXG2</accession>
<evidence type="ECO:0008006" key="4">
    <source>
        <dbReference type="Google" id="ProtNLM"/>
    </source>
</evidence>
<dbReference type="OrthoDB" id="166547at2"/>
<dbReference type="InterPro" id="IPR018687">
    <property type="entry name" value="DUF2177_membr"/>
</dbReference>
<evidence type="ECO:0000313" key="3">
    <source>
        <dbReference type="Proteomes" id="UP000017837"/>
    </source>
</evidence>
<keyword evidence="1" id="KW-1133">Transmembrane helix</keyword>
<keyword evidence="1" id="KW-0812">Transmembrane</keyword>
<dbReference type="AlphaFoldDB" id="V4PXG2"/>